<dbReference type="EMBL" id="CAJVPY010004874">
    <property type="protein sequence ID" value="CAG8630187.1"/>
    <property type="molecule type" value="Genomic_DNA"/>
</dbReference>
<dbReference type="AlphaFoldDB" id="A0A9N9GRW4"/>
<gene>
    <name evidence="1" type="ORF">DERYTH_LOCUS9106</name>
</gene>
<evidence type="ECO:0000313" key="1">
    <source>
        <dbReference type="EMBL" id="CAG8630187.1"/>
    </source>
</evidence>
<feature type="non-terminal residue" evidence="1">
    <location>
        <position position="1"/>
    </location>
</feature>
<reference evidence="1" key="1">
    <citation type="submission" date="2021-06" db="EMBL/GenBank/DDBJ databases">
        <authorList>
            <person name="Kallberg Y."/>
            <person name="Tangrot J."/>
            <person name="Rosling A."/>
        </authorList>
    </citation>
    <scope>NUCLEOTIDE SEQUENCE</scope>
    <source>
        <strain evidence="1">MA453B</strain>
    </source>
</reference>
<keyword evidence="2" id="KW-1185">Reference proteome</keyword>
<proteinExistence type="predicted"/>
<comment type="caution">
    <text evidence="1">The sequence shown here is derived from an EMBL/GenBank/DDBJ whole genome shotgun (WGS) entry which is preliminary data.</text>
</comment>
<organism evidence="1 2">
    <name type="scientific">Dentiscutata erythropus</name>
    <dbReference type="NCBI Taxonomy" id="1348616"/>
    <lineage>
        <taxon>Eukaryota</taxon>
        <taxon>Fungi</taxon>
        <taxon>Fungi incertae sedis</taxon>
        <taxon>Mucoromycota</taxon>
        <taxon>Glomeromycotina</taxon>
        <taxon>Glomeromycetes</taxon>
        <taxon>Diversisporales</taxon>
        <taxon>Gigasporaceae</taxon>
        <taxon>Dentiscutata</taxon>
    </lineage>
</organism>
<sequence length="143" mass="16113">PAVVDVLVLSVRAASVLLGLRNNISKNQTACNILNTIFCISCSHTLSHENFVLEDKLYKTCSECLITKRTIKSDSINIENTSIEKISFKEISDYITDSLEYNNKLHINFHVIHKEKILNIADMNVKLMAKLIVNEIEEAGGYN</sequence>
<name>A0A9N9GRW4_9GLOM</name>
<dbReference type="Proteomes" id="UP000789405">
    <property type="component" value="Unassembled WGS sequence"/>
</dbReference>
<evidence type="ECO:0000313" key="2">
    <source>
        <dbReference type="Proteomes" id="UP000789405"/>
    </source>
</evidence>
<dbReference type="OrthoDB" id="2472180at2759"/>
<accession>A0A9N9GRW4</accession>
<protein>
    <submittedName>
        <fullName evidence="1">14770_t:CDS:1</fullName>
    </submittedName>
</protein>